<gene>
    <name evidence="1" type="ORF">ALC57_15010</name>
</gene>
<dbReference type="EMBL" id="KQ980800">
    <property type="protein sequence ID" value="KYN12945.1"/>
    <property type="molecule type" value="Genomic_DNA"/>
</dbReference>
<proteinExistence type="predicted"/>
<keyword evidence="2" id="KW-1185">Reference proteome</keyword>
<name>A0A195DJ84_9HYME</name>
<protein>
    <submittedName>
        <fullName evidence="1">Uncharacterized protein</fullName>
    </submittedName>
</protein>
<evidence type="ECO:0000313" key="1">
    <source>
        <dbReference type="EMBL" id="KYN12945.1"/>
    </source>
</evidence>
<dbReference type="AlphaFoldDB" id="A0A195DJ84"/>
<accession>A0A195DJ84</accession>
<dbReference type="Proteomes" id="UP000078492">
    <property type="component" value="Unassembled WGS sequence"/>
</dbReference>
<sequence>YKPHFFLKHIDFSLGEDMHPLAKGQPFDAEVHGFLIHAISSDDGYALAEHEKVGMPDIRKTNVMRGERPSYLTSATRVPEVQGR</sequence>
<evidence type="ECO:0000313" key="2">
    <source>
        <dbReference type="Proteomes" id="UP000078492"/>
    </source>
</evidence>
<organism evidence="1 2">
    <name type="scientific">Trachymyrmex cornetzi</name>
    <dbReference type="NCBI Taxonomy" id="471704"/>
    <lineage>
        <taxon>Eukaryota</taxon>
        <taxon>Metazoa</taxon>
        <taxon>Ecdysozoa</taxon>
        <taxon>Arthropoda</taxon>
        <taxon>Hexapoda</taxon>
        <taxon>Insecta</taxon>
        <taxon>Pterygota</taxon>
        <taxon>Neoptera</taxon>
        <taxon>Endopterygota</taxon>
        <taxon>Hymenoptera</taxon>
        <taxon>Apocrita</taxon>
        <taxon>Aculeata</taxon>
        <taxon>Formicoidea</taxon>
        <taxon>Formicidae</taxon>
        <taxon>Myrmicinae</taxon>
        <taxon>Trachymyrmex</taxon>
    </lineage>
</organism>
<reference evidence="1 2" key="1">
    <citation type="submission" date="2015-09" db="EMBL/GenBank/DDBJ databases">
        <title>Trachymyrmex cornetzi WGS genome.</title>
        <authorList>
            <person name="Nygaard S."/>
            <person name="Hu H."/>
            <person name="Boomsma J."/>
            <person name="Zhang G."/>
        </authorList>
    </citation>
    <scope>NUCLEOTIDE SEQUENCE [LARGE SCALE GENOMIC DNA]</scope>
    <source>
        <strain evidence="1">Tcor2-1</strain>
        <tissue evidence="1">Whole body</tissue>
    </source>
</reference>
<feature type="non-terminal residue" evidence="1">
    <location>
        <position position="1"/>
    </location>
</feature>